<dbReference type="Pfam" id="PF18753">
    <property type="entry name" value="Nmad2"/>
    <property type="match status" value="1"/>
</dbReference>
<comment type="caution">
    <text evidence="3">The sequence shown here is derived from an EMBL/GenBank/DDBJ whole genome shotgun (WGS) entry which is preliminary data.</text>
</comment>
<dbReference type="AlphaFoldDB" id="A0A318TV18"/>
<reference evidence="3 4" key="1">
    <citation type="submission" date="2018-06" db="EMBL/GenBank/DDBJ databases">
        <title>Genomic Encyclopedia of Type Strains, Phase III (KMG-III): the genomes of soil and plant-associated and newly described type strains.</title>
        <authorList>
            <person name="Whitman W."/>
        </authorList>
    </citation>
    <scope>NUCLEOTIDE SEQUENCE [LARGE SCALE GENOMIC DNA]</scope>
    <source>
        <strain evidence="3 4">JA737</strain>
    </source>
</reference>
<evidence type="ECO:0000259" key="2">
    <source>
        <dbReference type="Pfam" id="PF18753"/>
    </source>
</evidence>
<organism evidence="3 4">
    <name type="scientific">Rhodobacter viridis</name>
    <dbReference type="NCBI Taxonomy" id="1054202"/>
    <lineage>
        <taxon>Bacteria</taxon>
        <taxon>Pseudomonadati</taxon>
        <taxon>Pseudomonadota</taxon>
        <taxon>Alphaproteobacteria</taxon>
        <taxon>Rhodobacterales</taxon>
        <taxon>Rhodobacter group</taxon>
        <taxon>Rhodobacter</taxon>
    </lineage>
</organism>
<dbReference type="RefSeq" id="WP_110806509.1">
    <property type="nucleotide sequence ID" value="NZ_QJTK01000012.1"/>
</dbReference>
<protein>
    <recommendedName>
        <fullName evidence="2">Nucleotide modification associated domain-containing protein</fullName>
    </recommendedName>
</protein>
<dbReference type="EMBL" id="QJTK01000012">
    <property type="protein sequence ID" value="PYF08666.1"/>
    <property type="molecule type" value="Genomic_DNA"/>
</dbReference>
<dbReference type="Proteomes" id="UP000247727">
    <property type="component" value="Unassembled WGS sequence"/>
</dbReference>
<feature type="domain" description="Nucleotide modification associated" evidence="2">
    <location>
        <begin position="7"/>
        <end position="208"/>
    </location>
</feature>
<proteinExistence type="predicted"/>
<gene>
    <name evidence="3" type="ORF">C8J30_11285</name>
</gene>
<dbReference type="InterPro" id="IPR041180">
    <property type="entry name" value="Nmad2"/>
</dbReference>
<keyword evidence="4" id="KW-1185">Reference proteome</keyword>
<feature type="region of interest" description="Disordered" evidence="1">
    <location>
        <begin position="110"/>
        <end position="131"/>
    </location>
</feature>
<name>A0A318TV18_9RHOB</name>
<evidence type="ECO:0000313" key="3">
    <source>
        <dbReference type="EMBL" id="PYF08666.1"/>
    </source>
</evidence>
<accession>A0A318TV18</accession>
<dbReference type="OrthoDB" id="2080678at2"/>
<feature type="compositionally biased region" description="Basic and acidic residues" evidence="1">
    <location>
        <begin position="115"/>
        <end position="124"/>
    </location>
</feature>
<sequence length="228" mass="25430">MVKKNAESVFVYVVARDFGFAPNPFHGFCTLACCKPRIRAVAQTGDWVFGVAGSALTEPGHCIFGMRVTETLTFDEYWLDPRFEVKKPLRNGSRVMMLGDNIYHRQNDDAAWQQEDSHHSHPDGSPDASNIATDTQANRILISEQFTYFGASAPLIPGNILASIGYSNGRNHRRFATQAAEPLLSWFQAEARRTGSPVVDDPFQFRMSSARFSSGSNKIIDEVVESYD</sequence>
<evidence type="ECO:0000313" key="4">
    <source>
        <dbReference type="Proteomes" id="UP000247727"/>
    </source>
</evidence>
<evidence type="ECO:0000256" key="1">
    <source>
        <dbReference type="SAM" id="MobiDB-lite"/>
    </source>
</evidence>